<dbReference type="Gene3D" id="1.10.10.10">
    <property type="entry name" value="Winged helix-like DNA-binding domain superfamily/Winged helix DNA-binding domain"/>
    <property type="match status" value="1"/>
</dbReference>
<dbReference type="InterPro" id="IPR036388">
    <property type="entry name" value="WH-like_DNA-bd_sf"/>
</dbReference>
<dbReference type="RefSeq" id="WP_173132901.1">
    <property type="nucleotide sequence ID" value="NZ_JABRWJ010000012.1"/>
</dbReference>
<evidence type="ECO:0000313" key="5">
    <source>
        <dbReference type="Proteomes" id="UP000737171"/>
    </source>
</evidence>
<protein>
    <submittedName>
        <fullName evidence="4">Winged helix-turn-helix domain-containing protein</fullName>
    </submittedName>
</protein>
<name>A0ABX2ES15_9BURK</name>
<reference evidence="4 5" key="1">
    <citation type="submission" date="2020-05" db="EMBL/GenBank/DDBJ databases">
        <title>Aquincola sp. isolate from soil.</title>
        <authorList>
            <person name="Han J."/>
            <person name="Kim D.-U."/>
        </authorList>
    </citation>
    <scope>NUCLEOTIDE SEQUENCE [LARGE SCALE GENOMIC DNA]</scope>
    <source>
        <strain evidence="4 5">S2</strain>
    </source>
</reference>
<dbReference type="Gene3D" id="3.40.50.300">
    <property type="entry name" value="P-loop containing nucleotide triphosphate hydrolases"/>
    <property type="match status" value="1"/>
</dbReference>
<accession>A0ABX2ES15</accession>
<dbReference type="PRINTS" id="PR00364">
    <property type="entry name" value="DISEASERSIST"/>
</dbReference>
<dbReference type="Proteomes" id="UP000737171">
    <property type="component" value="Unassembled WGS sequence"/>
</dbReference>
<evidence type="ECO:0000256" key="2">
    <source>
        <dbReference type="PROSITE-ProRule" id="PRU01091"/>
    </source>
</evidence>
<dbReference type="SUPFAM" id="SSF46894">
    <property type="entry name" value="C-terminal effector domain of the bipartite response regulators"/>
    <property type="match status" value="1"/>
</dbReference>
<dbReference type="InterPro" id="IPR001867">
    <property type="entry name" value="OmpR/PhoB-type_DNA-bd"/>
</dbReference>
<evidence type="ECO:0000259" key="3">
    <source>
        <dbReference type="PROSITE" id="PS51755"/>
    </source>
</evidence>
<dbReference type="SMART" id="SM00862">
    <property type="entry name" value="Trans_reg_C"/>
    <property type="match status" value="1"/>
</dbReference>
<evidence type="ECO:0000313" key="4">
    <source>
        <dbReference type="EMBL" id="NRF71535.1"/>
    </source>
</evidence>
<dbReference type="InterPro" id="IPR016032">
    <property type="entry name" value="Sig_transdc_resp-reg_C-effctor"/>
</dbReference>
<proteinExistence type="predicted"/>
<dbReference type="PROSITE" id="PS51755">
    <property type="entry name" value="OMPR_PHOB"/>
    <property type="match status" value="1"/>
</dbReference>
<dbReference type="InterPro" id="IPR002182">
    <property type="entry name" value="NB-ARC"/>
</dbReference>
<keyword evidence="5" id="KW-1185">Reference proteome</keyword>
<dbReference type="EMBL" id="JABRWJ010000012">
    <property type="protein sequence ID" value="NRF71535.1"/>
    <property type="molecule type" value="Genomic_DNA"/>
</dbReference>
<feature type="domain" description="OmpR/PhoB-type" evidence="3">
    <location>
        <begin position="7"/>
        <end position="100"/>
    </location>
</feature>
<dbReference type="Pfam" id="PF00486">
    <property type="entry name" value="Trans_reg_C"/>
    <property type="match status" value="1"/>
</dbReference>
<organism evidence="4 5">
    <name type="scientific">Pseudaquabacterium terrae</name>
    <dbReference type="NCBI Taxonomy" id="2732868"/>
    <lineage>
        <taxon>Bacteria</taxon>
        <taxon>Pseudomonadati</taxon>
        <taxon>Pseudomonadota</taxon>
        <taxon>Betaproteobacteria</taxon>
        <taxon>Burkholderiales</taxon>
        <taxon>Sphaerotilaceae</taxon>
        <taxon>Pseudaquabacterium</taxon>
    </lineage>
</organism>
<dbReference type="PANTHER" id="PTHR47691">
    <property type="entry name" value="REGULATOR-RELATED"/>
    <property type="match status" value="1"/>
</dbReference>
<feature type="DNA-binding region" description="OmpR/PhoB-type" evidence="2">
    <location>
        <begin position="7"/>
        <end position="100"/>
    </location>
</feature>
<evidence type="ECO:0000256" key="1">
    <source>
        <dbReference type="ARBA" id="ARBA00023125"/>
    </source>
</evidence>
<dbReference type="CDD" id="cd00383">
    <property type="entry name" value="trans_reg_C"/>
    <property type="match status" value="1"/>
</dbReference>
<dbReference type="SUPFAM" id="SSF52540">
    <property type="entry name" value="P-loop containing nucleoside triphosphate hydrolases"/>
    <property type="match status" value="1"/>
</dbReference>
<dbReference type="InterPro" id="IPR027417">
    <property type="entry name" value="P-loop_NTPase"/>
</dbReference>
<dbReference type="PANTHER" id="PTHR47691:SF3">
    <property type="entry name" value="HTH-TYPE TRANSCRIPTIONAL REGULATOR RV0890C-RELATED"/>
    <property type="match status" value="1"/>
</dbReference>
<sequence length="837" mass="91339">MSGLLQRNKLRFMEWELNVLERVLLVRGQPTPIGSRAFDVLVALANRHGQVVSKGQLLDAAWPGLVVEENNVSVQIATLRKILGAHAIATVASLGYRLTAAKADDSPPDAAPAASATGSRVHVVRQVVPIKLVGRDTAVKELVQVAASAQLVSIVGTGGVGKTSLAKAILAQQGDTAPEDVYWVDLGPLREPAQVIPLVAKTLGVELDNTSLAQSDLVAAMSQIRALIVIDNCEHLIERVAELIQCALESASGVHWLVTSQAPLRVAGEMVYRVEPLEVPPPHVSPTRALQYGSIALLQQRAAAANHHFDLRSEDMSAAIDICRKLDGLPLAIEMVASRIATLGLAEVHRQLANCLQLLSGPRGGPARHHTLRSTFDWSYGLLSLVDQKVFRRLEPFVGGFTLQMALRLVHRIGDEDHALDEPQTMESLSALVDKSLVHHCADPSHRFTLLDSAREYARQRLDEAGESEAARRKHAHVVAGWFTNAQTDLERMRDGEWAQIYLNERHNVRSALAWASQSGDPDLVARLVAALGQIDCFGQLQAEIAQTSIPLELLCSAEPALRAAACVELSWAHYVDGSRETGTQLAQQALNDFRSTGNLAGEFRALALLVRLFESRPGMRDKAHEAWELMRQIEDRQLPLRTRLTCIVAAGFQYERSRTIGRLREIETIAERAGFDALAAVCRVQITDELLIERHFEEAVEAAQHFVDDGNLRPRVRALILCNQALALVQLGRCQAAYAPARAALRALPSLAYLAADIFALAAAREGRHVDAALISGFGSEVRHERDEEPDPAEAAVINETTARLEQAMSAEKLRELRRIGATMSINDAMAIAIPT</sequence>
<gene>
    <name evidence="4" type="ORF">HLB44_31560</name>
</gene>
<comment type="caution">
    <text evidence="4">The sequence shown here is derived from an EMBL/GenBank/DDBJ whole genome shotgun (WGS) entry which is preliminary data.</text>
</comment>
<dbReference type="Pfam" id="PF00931">
    <property type="entry name" value="NB-ARC"/>
    <property type="match status" value="1"/>
</dbReference>
<keyword evidence="1 2" id="KW-0238">DNA-binding</keyword>